<comment type="caution">
    <text evidence="5">The sequence shown here is derived from an EMBL/GenBank/DDBJ whole genome shotgun (WGS) entry which is preliminary data.</text>
</comment>
<dbReference type="Proteomes" id="UP001589607">
    <property type="component" value="Unassembled WGS sequence"/>
</dbReference>
<dbReference type="RefSeq" id="WP_236454942.1">
    <property type="nucleotide sequence ID" value="NZ_CBCSGE010000004.1"/>
</dbReference>
<evidence type="ECO:0000259" key="4">
    <source>
        <dbReference type="Pfam" id="PF00912"/>
    </source>
</evidence>
<evidence type="ECO:0000256" key="1">
    <source>
        <dbReference type="ARBA" id="ARBA00004752"/>
    </source>
</evidence>
<evidence type="ECO:0000313" key="6">
    <source>
        <dbReference type="Proteomes" id="UP001589607"/>
    </source>
</evidence>
<dbReference type="InterPro" id="IPR036950">
    <property type="entry name" value="PBP_transglycosylase"/>
</dbReference>
<keyword evidence="3" id="KW-0812">Transmembrane</keyword>
<reference evidence="5 6" key="1">
    <citation type="submission" date="2024-09" db="EMBL/GenBank/DDBJ databases">
        <authorList>
            <person name="Sun Q."/>
            <person name="Mori K."/>
        </authorList>
    </citation>
    <scope>NUCLEOTIDE SEQUENCE [LARGE SCALE GENOMIC DNA]</scope>
    <source>
        <strain evidence="5 6">CECT 7955</strain>
    </source>
</reference>
<keyword evidence="2" id="KW-0808">Transferase</keyword>
<dbReference type="SUPFAM" id="SSF53955">
    <property type="entry name" value="Lysozyme-like"/>
    <property type="match status" value="1"/>
</dbReference>
<protein>
    <submittedName>
        <fullName evidence="5">Transglycosylase domain-containing protein</fullName>
    </submittedName>
</protein>
<keyword evidence="3" id="KW-1133">Transmembrane helix</keyword>
<feature type="domain" description="Glycosyl transferase family 51" evidence="4">
    <location>
        <begin position="105"/>
        <end position="189"/>
    </location>
</feature>
<gene>
    <name evidence="5" type="ORF">ACFFVF_04355</name>
</gene>
<sequence>MKKIIKFTLKALFLIVFLGVVFIQYLKSDWNKAIDEGDLNNLKTAIANAKPLPPEFLKVYKSIYPITTTNGIIYNRFTEQYDTKCPCNEISLMLHSFYKNNSTSNNYVLSWKLEKQVTQEQCLNYYLQNVDFVYNNKGVYEASNYYFQKELSELNFEQMATLIIMTNNPSLYNPKRRPELIKKRIKEIIRINKP</sequence>
<evidence type="ECO:0000256" key="2">
    <source>
        <dbReference type="ARBA" id="ARBA00022679"/>
    </source>
</evidence>
<accession>A0ABV5GK30</accession>
<dbReference type="Pfam" id="PF00912">
    <property type="entry name" value="Transgly"/>
    <property type="match status" value="1"/>
</dbReference>
<keyword evidence="6" id="KW-1185">Reference proteome</keyword>
<proteinExistence type="predicted"/>
<dbReference type="PANTHER" id="PTHR32282:SF33">
    <property type="entry name" value="PEPTIDOGLYCAN GLYCOSYLTRANSFERASE"/>
    <property type="match status" value="1"/>
</dbReference>
<evidence type="ECO:0000256" key="3">
    <source>
        <dbReference type="SAM" id="Phobius"/>
    </source>
</evidence>
<dbReference type="InterPro" id="IPR050396">
    <property type="entry name" value="Glycosyltr_51/Transpeptidase"/>
</dbReference>
<name>A0ABV5GK30_9FLAO</name>
<dbReference type="InterPro" id="IPR001264">
    <property type="entry name" value="Glyco_trans_51"/>
</dbReference>
<comment type="pathway">
    <text evidence="1">Cell wall biogenesis; peptidoglycan biosynthesis.</text>
</comment>
<dbReference type="PANTHER" id="PTHR32282">
    <property type="entry name" value="BINDING PROTEIN TRANSPEPTIDASE, PUTATIVE-RELATED"/>
    <property type="match status" value="1"/>
</dbReference>
<dbReference type="EMBL" id="JBHMEY010000009">
    <property type="protein sequence ID" value="MFB9095735.1"/>
    <property type="molecule type" value="Genomic_DNA"/>
</dbReference>
<keyword evidence="3" id="KW-0472">Membrane</keyword>
<dbReference type="InterPro" id="IPR023346">
    <property type="entry name" value="Lysozyme-like_dom_sf"/>
</dbReference>
<feature type="transmembrane region" description="Helical" evidence="3">
    <location>
        <begin position="7"/>
        <end position="26"/>
    </location>
</feature>
<organism evidence="5 6">
    <name type="scientific">Flavobacterium jumunjinense</name>
    <dbReference type="NCBI Taxonomy" id="998845"/>
    <lineage>
        <taxon>Bacteria</taxon>
        <taxon>Pseudomonadati</taxon>
        <taxon>Bacteroidota</taxon>
        <taxon>Flavobacteriia</taxon>
        <taxon>Flavobacteriales</taxon>
        <taxon>Flavobacteriaceae</taxon>
        <taxon>Flavobacterium</taxon>
    </lineage>
</organism>
<evidence type="ECO:0000313" key="5">
    <source>
        <dbReference type="EMBL" id="MFB9095735.1"/>
    </source>
</evidence>
<dbReference type="Gene3D" id="1.10.3810.10">
    <property type="entry name" value="Biosynthetic peptidoglycan transglycosylase-like"/>
    <property type="match status" value="1"/>
</dbReference>